<sequence>MENLERKRAQKAVRCDQKQHRRDKRCAEIADGLGLVAIVTGYVLTWFKIDGVESNVKEVGQHLASLENMTSGMFEKLSEDAMKQLVKKMYINTSRKFGMVKR</sequence>
<reference evidence="2" key="1">
    <citation type="submission" date="2010-08" db="EMBL/GenBank/DDBJ databases">
        <authorList>
            <consortium name="Caenorhabditis japonica Sequencing Consortium"/>
            <person name="Wilson R.K."/>
        </authorList>
    </citation>
    <scope>NUCLEOTIDE SEQUENCE [LARGE SCALE GENOMIC DNA]</scope>
    <source>
        <strain evidence="2">DF5081</strain>
    </source>
</reference>
<reference evidence="1" key="2">
    <citation type="submission" date="2022-06" db="UniProtKB">
        <authorList>
            <consortium name="EnsemblMetazoa"/>
        </authorList>
    </citation>
    <scope>IDENTIFICATION</scope>
    <source>
        <strain evidence="1">DF5081</strain>
    </source>
</reference>
<name>A0A8R1EN09_CAEJA</name>
<protein>
    <submittedName>
        <fullName evidence="1">Uncharacterized protein</fullName>
    </submittedName>
</protein>
<proteinExistence type="predicted"/>
<evidence type="ECO:0000313" key="2">
    <source>
        <dbReference type="Proteomes" id="UP000005237"/>
    </source>
</evidence>
<organism evidence="1 2">
    <name type="scientific">Caenorhabditis japonica</name>
    <dbReference type="NCBI Taxonomy" id="281687"/>
    <lineage>
        <taxon>Eukaryota</taxon>
        <taxon>Metazoa</taxon>
        <taxon>Ecdysozoa</taxon>
        <taxon>Nematoda</taxon>
        <taxon>Chromadorea</taxon>
        <taxon>Rhabditida</taxon>
        <taxon>Rhabditina</taxon>
        <taxon>Rhabditomorpha</taxon>
        <taxon>Rhabditoidea</taxon>
        <taxon>Rhabditidae</taxon>
        <taxon>Peloderinae</taxon>
        <taxon>Caenorhabditis</taxon>
    </lineage>
</organism>
<evidence type="ECO:0000313" key="1">
    <source>
        <dbReference type="EnsemblMetazoa" id="CJA40354.1"/>
    </source>
</evidence>
<keyword evidence="2" id="KW-1185">Reference proteome</keyword>
<dbReference type="EnsemblMetazoa" id="CJA40354.1">
    <property type="protein sequence ID" value="CJA40354.1"/>
    <property type="gene ID" value="WBGene00216202"/>
</dbReference>
<dbReference type="AlphaFoldDB" id="A0A8R1EN09"/>
<dbReference type="Proteomes" id="UP000005237">
    <property type="component" value="Unassembled WGS sequence"/>
</dbReference>
<accession>A0A8R1EN09</accession>